<dbReference type="RefSeq" id="WP_009538750.1">
    <property type="nucleotide sequence ID" value="NZ_ANHY01000003.1"/>
</dbReference>
<sequence>MSARFITQGAGLARWTGRAFMLAALACASLAVPGPAAAEPLLVPGKTDIYQRVLTRPDATITGAVGGASVDEPAAFSAYYVFAREDGADGEWLQVGPARRGDPTGWVKAAETVEWQTTMVLAFNNPSDRLPVLFFDDEDSLRDLVESERLPALAPEYVDQARAGEAPAGSGVLSIEPREWVDLRDNFYLLPVLDAKMTFLATGTRASLVRVASIPLQEDAASPEASSEFRAGIMFVIDSTISMQPYIDRTREALHRIYEQVRNSSIGDKVSFGLVEFRDNTDAAPGLDYVTKVVAPLQIPPDHEDFLRRMDDVTVSTVTSAGFNEDGLAGVLAAIGSEDWKHFGGRYIIFISDAGVREPPDPLAATGMGPREINRLSRDKVIAVFSMLLATPAGTAYHARAEEQLRELSYWNDCTAAPFYSVPEGRLEDFGPTIDGLTRTLINQIEAAAASVGTAPAPASPAGSGPARGVSCSSGGGGAAADGGARDAFLASADDIGQAMQMAWLGRARGTTAPDVFEAWAPDFALDDPSRKAFEVRVLLTKKQLSRMAAALEMVLEAGQTVLDDAPERFFDQLRTVVARAARDPSALEAGAPAISDPASLDNLGDLLGEYLEDLPYSSQLMDISADTWLDASPSFQDRVLTTVRSKLRAYQHFHDDADNWVKLAEGAPEDEWVYPIPLDLLP</sequence>
<feature type="region of interest" description="Disordered" evidence="1">
    <location>
        <begin position="454"/>
        <end position="477"/>
    </location>
</feature>
<comment type="caution">
    <text evidence="4">The sequence shown here is derived from an EMBL/GenBank/DDBJ whole genome shotgun (WGS) entry which is preliminary data.</text>
</comment>
<keyword evidence="2" id="KW-0732">Signal</keyword>
<evidence type="ECO:0000313" key="4">
    <source>
        <dbReference type="EMBL" id="EKV32262.1"/>
    </source>
</evidence>
<dbReference type="PROSITE" id="PS50234">
    <property type="entry name" value="VWFA"/>
    <property type="match status" value="1"/>
</dbReference>
<organism evidence="4 5">
    <name type="scientific">Caenispirillum salinarum AK4</name>
    <dbReference type="NCBI Taxonomy" id="1238182"/>
    <lineage>
        <taxon>Bacteria</taxon>
        <taxon>Pseudomonadati</taxon>
        <taxon>Pseudomonadota</taxon>
        <taxon>Alphaproteobacteria</taxon>
        <taxon>Rhodospirillales</taxon>
        <taxon>Novispirillaceae</taxon>
        <taxon>Caenispirillum</taxon>
    </lineage>
</organism>
<gene>
    <name evidence="4" type="ORF">C882_2339</name>
</gene>
<dbReference type="STRING" id="1238182.C882_2339"/>
<reference evidence="4 5" key="1">
    <citation type="journal article" date="2013" name="Genome Announc.">
        <title>Draft Genome Sequence of an Alphaproteobacterium, Caenispirillum salinarum AK4(T), Isolated from a Solar Saltern.</title>
        <authorList>
            <person name="Khatri I."/>
            <person name="Singh A."/>
            <person name="Korpole S."/>
            <person name="Pinnaka A.K."/>
            <person name="Subramanian S."/>
        </authorList>
    </citation>
    <scope>NUCLEOTIDE SEQUENCE [LARGE SCALE GENOMIC DNA]</scope>
    <source>
        <strain evidence="4 5">AK4</strain>
    </source>
</reference>
<dbReference type="OrthoDB" id="9801841at2"/>
<feature type="domain" description="VWFA" evidence="3">
    <location>
        <begin position="232"/>
        <end position="445"/>
    </location>
</feature>
<dbReference type="eggNOG" id="COG2304">
    <property type="taxonomic scope" value="Bacteria"/>
</dbReference>
<feature type="signal peptide" evidence="2">
    <location>
        <begin position="1"/>
        <end position="38"/>
    </location>
</feature>
<evidence type="ECO:0000313" key="5">
    <source>
        <dbReference type="Proteomes" id="UP000009881"/>
    </source>
</evidence>
<dbReference type="Proteomes" id="UP000009881">
    <property type="component" value="Unassembled WGS sequence"/>
</dbReference>
<dbReference type="EMBL" id="ANHY01000003">
    <property type="protein sequence ID" value="EKV32262.1"/>
    <property type="molecule type" value="Genomic_DNA"/>
</dbReference>
<evidence type="ECO:0000256" key="1">
    <source>
        <dbReference type="SAM" id="MobiDB-lite"/>
    </source>
</evidence>
<dbReference type="CDD" id="cd00198">
    <property type="entry name" value="vWFA"/>
    <property type="match status" value="1"/>
</dbReference>
<accession>K9H3X4</accession>
<dbReference type="Gene3D" id="3.40.50.410">
    <property type="entry name" value="von Willebrand factor, type A domain"/>
    <property type="match status" value="1"/>
</dbReference>
<dbReference type="PATRIC" id="fig|1238182.3.peg.299"/>
<dbReference type="InterPro" id="IPR002035">
    <property type="entry name" value="VWF_A"/>
</dbReference>
<feature type="compositionally biased region" description="Low complexity" evidence="1">
    <location>
        <begin position="454"/>
        <end position="473"/>
    </location>
</feature>
<keyword evidence="5" id="KW-1185">Reference proteome</keyword>
<proteinExistence type="predicted"/>
<evidence type="ECO:0000259" key="3">
    <source>
        <dbReference type="PROSITE" id="PS50234"/>
    </source>
</evidence>
<dbReference type="InterPro" id="IPR036465">
    <property type="entry name" value="vWFA_dom_sf"/>
</dbReference>
<protein>
    <recommendedName>
        <fullName evidence="3">VWFA domain-containing protein</fullName>
    </recommendedName>
</protein>
<evidence type="ECO:0000256" key="2">
    <source>
        <dbReference type="SAM" id="SignalP"/>
    </source>
</evidence>
<name>K9H3X4_9PROT</name>
<dbReference type="SUPFAM" id="SSF53300">
    <property type="entry name" value="vWA-like"/>
    <property type="match status" value="1"/>
</dbReference>
<feature type="chain" id="PRO_5003929836" description="VWFA domain-containing protein" evidence="2">
    <location>
        <begin position="39"/>
        <end position="683"/>
    </location>
</feature>
<dbReference type="AlphaFoldDB" id="K9H3X4"/>